<dbReference type="Pfam" id="PF00925">
    <property type="entry name" value="GTP_cyclohydro2"/>
    <property type="match status" value="1"/>
</dbReference>
<dbReference type="EMBL" id="LJRR01000203">
    <property type="protein sequence ID" value="KPZ16233.1"/>
    <property type="molecule type" value="Genomic_DNA"/>
</dbReference>
<comment type="pathway">
    <text evidence="1">Cofactor biosynthesis; riboflavin biosynthesis.</text>
</comment>
<dbReference type="Proteomes" id="UP000050317">
    <property type="component" value="Unassembled WGS sequence"/>
</dbReference>
<dbReference type="GO" id="GO:0008686">
    <property type="term" value="F:3,4-dihydroxy-2-butanone-4-phosphate synthase activity"/>
    <property type="evidence" value="ECO:0007669"/>
    <property type="project" value="TreeGrafter"/>
</dbReference>
<organism evidence="5 6">
    <name type="scientific">Pseudomonas syringae pv. viburni</name>
    <dbReference type="NCBI Taxonomy" id="251703"/>
    <lineage>
        <taxon>Bacteria</taxon>
        <taxon>Pseudomonadati</taxon>
        <taxon>Pseudomonadota</taxon>
        <taxon>Gammaproteobacteria</taxon>
        <taxon>Pseudomonadales</taxon>
        <taxon>Pseudomonadaceae</taxon>
        <taxon>Pseudomonas</taxon>
    </lineage>
</organism>
<dbReference type="PANTHER" id="PTHR21327:SF18">
    <property type="entry name" value="3,4-DIHYDROXY-2-BUTANONE 4-PHOSPHATE SYNTHASE"/>
    <property type="match status" value="1"/>
</dbReference>
<feature type="domain" description="GTP cyclohydrolase II" evidence="4">
    <location>
        <begin position="15"/>
        <end position="170"/>
    </location>
</feature>
<evidence type="ECO:0000256" key="2">
    <source>
        <dbReference type="ARBA" id="ARBA00022619"/>
    </source>
</evidence>
<accession>A0A0N8TEF3</accession>
<gene>
    <name evidence="5" type="ORF">ALO40_200065</name>
</gene>
<proteinExistence type="predicted"/>
<dbReference type="InterPro" id="IPR036144">
    <property type="entry name" value="RibA-like_sf"/>
</dbReference>
<dbReference type="AlphaFoldDB" id="A0A0N8TEF3"/>
<dbReference type="UniPathway" id="UPA00275"/>
<sequence>MPDFQVLDAAWGATITNDIGKFYVGAMEANYKGQIFHHMFIYRNLMSPVPLRIQSACALGHIAGDHECDCCTQMTDAMHTLNRLDNGLIIYTDEHDGRGRGLVSKVRVYTERQQHNLSSLDACMRLGLDYDLRDFGQIAEILKHLDIVDVYLLSESTEKKAALESRGVKTHAMTPA</sequence>
<dbReference type="InterPro" id="IPR032677">
    <property type="entry name" value="GTP_cyclohydro_II"/>
</dbReference>
<dbReference type="GO" id="GO:0009231">
    <property type="term" value="P:riboflavin biosynthetic process"/>
    <property type="evidence" value="ECO:0007669"/>
    <property type="project" value="UniProtKB-UniPathway"/>
</dbReference>
<dbReference type="Gene3D" id="3.40.50.10990">
    <property type="entry name" value="GTP cyclohydrolase II"/>
    <property type="match status" value="1"/>
</dbReference>
<comment type="caution">
    <text evidence="5">The sequence shown here is derived from an EMBL/GenBank/DDBJ whole genome shotgun (WGS) entry which is preliminary data.</text>
</comment>
<dbReference type="PATRIC" id="fig|251703.9.peg.3136"/>
<dbReference type="GO" id="GO:0005829">
    <property type="term" value="C:cytosol"/>
    <property type="evidence" value="ECO:0007669"/>
    <property type="project" value="TreeGrafter"/>
</dbReference>
<reference evidence="5 6" key="1">
    <citation type="submission" date="2015-09" db="EMBL/GenBank/DDBJ databases">
        <title>Genome announcement of multiple Pseudomonas syringae strains.</title>
        <authorList>
            <person name="Thakur S."/>
            <person name="Wang P.W."/>
            <person name="Gong Y."/>
            <person name="Weir B.S."/>
            <person name="Guttman D.S."/>
        </authorList>
    </citation>
    <scope>NUCLEOTIDE SEQUENCE [LARGE SCALE GENOMIC DNA]</scope>
    <source>
        <strain evidence="5 6">ICMP3963</strain>
    </source>
</reference>
<dbReference type="RefSeq" id="WP_053480375.1">
    <property type="nucleotide sequence ID" value="NZ_LJRR01000203.1"/>
</dbReference>
<protein>
    <recommendedName>
        <fullName evidence="4">GTP cyclohydrolase II domain-containing protein</fullName>
    </recommendedName>
</protein>
<dbReference type="SUPFAM" id="SSF142695">
    <property type="entry name" value="RibA-like"/>
    <property type="match status" value="1"/>
</dbReference>
<name>A0A0N8TEF3_9PSED</name>
<evidence type="ECO:0000256" key="3">
    <source>
        <dbReference type="ARBA" id="ARBA00022723"/>
    </source>
</evidence>
<keyword evidence="2" id="KW-0686">Riboflavin biosynthesis</keyword>
<dbReference type="GO" id="GO:0046872">
    <property type="term" value="F:metal ion binding"/>
    <property type="evidence" value="ECO:0007669"/>
    <property type="project" value="UniProtKB-KW"/>
</dbReference>
<dbReference type="PANTHER" id="PTHR21327">
    <property type="entry name" value="GTP CYCLOHYDROLASE II-RELATED"/>
    <property type="match status" value="1"/>
</dbReference>
<evidence type="ECO:0000259" key="4">
    <source>
        <dbReference type="Pfam" id="PF00925"/>
    </source>
</evidence>
<evidence type="ECO:0000256" key="1">
    <source>
        <dbReference type="ARBA" id="ARBA00005104"/>
    </source>
</evidence>
<keyword evidence="3" id="KW-0479">Metal-binding</keyword>
<evidence type="ECO:0000313" key="6">
    <source>
        <dbReference type="Proteomes" id="UP000050317"/>
    </source>
</evidence>
<evidence type="ECO:0000313" key="5">
    <source>
        <dbReference type="EMBL" id="KPZ16233.1"/>
    </source>
</evidence>